<protein>
    <submittedName>
        <fullName evidence="1">Uncharacterized protein</fullName>
    </submittedName>
</protein>
<reference evidence="2" key="1">
    <citation type="journal article" date="2015" name="Nat. Genet.">
        <title>The genome and transcriptome of the zoonotic hookworm Ancylostoma ceylanicum identify infection-specific gene families.</title>
        <authorList>
            <person name="Schwarz E.M."/>
            <person name="Hu Y."/>
            <person name="Antoshechkin I."/>
            <person name="Miller M.M."/>
            <person name="Sternberg P.W."/>
            <person name="Aroian R.V."/>
        </authorList>
    </citation>
    <scope>NUCLEOTIDE SEQUENCE</scope>
    <source>
        <strain evidence="2">HY135</strain>
    </source>
</reference>
<accession>A0A016WGV2</accession>
<dbReference type="EMBL" id="JARK01000331">
    <property type="protein sequence ID" value="EYC38243.1"/>
    <property type="molecule type" value="Genomic_DNA"/>
</dbReference>
<gene>
    <name evidence="1" type="primary">Acey_s0731.g1903</name>
    <name evidence="1" type="ORF">Y032_0731g1903</name>
</gene>
<evidence type="ECO:0000313" key="2">
    <source>
        <dbReference type="Proteomes" id="UP000024635"/>
    </source>
</evidence>
<name>A0A016WGV2_9BILA</name>
<organism evidence="1 2">
    <name type="scientific">Ancylostoma ceylanicum</name>
    <dbReference type="NCBI Taxonomy" id="53326"/>
    <lineage>
        <taxon>Eukaryota</taxon>
        <taxon>Metazoa</taxon>
        <taxon>Ecdysozoa</taxon>
        <taxon>Nematoda</taxon>
        <taxon>Chromadorea</taxon>
        <taxon>Rhabditida</taxon>
        <taxon>Rhabditina</taxon>
        <taxon>Rhabditomorpha</taxon>
        <taxon>Strongyloidea</taxon>
        <taxon>Ancylostomatidae</taxon>
        <taxon>Ancylostomatinae</taxon>
        <taxon>Ancylostoma</taxon>
    </lineage>
</organism>
<dbReference type="Proteomes" id="UP000024635">
    <property type="component" value="Unassembled WGS sequence"/>
</dbReference>
<evidence type="ECO:0000313" key="1">
    <source>
        <dbReference type="EMBL" id="EYC38243.1"/>
    </source>
</evidence>
<comment type="caution">
    <text evidence="1">The sequence shown here is derived from an EMBL/GenBank/DDBJ whole genome shotgun (WGS) entry which is preliminary data.</text>
</comment>
<proteinExistence type="predicted"/>
<sequence>MFNAVATYTKYICLSTRSRRGNWIARAKLSRGDQVASLEVCPRLNESSPQTMERADCAIKMESRRGGADAQSVYLFEKNCTSKAHCDLR</sequence>
<keyword evidence="2" id="KW-1185">Reference proteome</keyword>
<dbReference type="AlphaFoldDB" id="A0A016WGV2"/>